<dbReference type="PROSITE" id="PS00061">
    <property type="entry name" value="ADH_SHORT"/>
    <property type="match status" value="1"/>
</dbReference>
<dbReference type="CDD" id="cd05233">
    <property type="entry name" value="SDR_c"/>
    <property type="match status" value="1"/>
</dbReference>
<accession>A0A0B6XC49</accession>
<comment type="similarity">
    <text evidence="1">Belongs to the short-chain dehydrogenases/reductases (SDR) family.</text>
</comment>
<dbReference type="InterPro" id="IPR002347">
    <property type="entry name" value="SDR_fam"/>
</dbReference>
<dbReference type="EMBL" id="FO818637">
    <property type="protein sequence ID" value="CDM91175.1"/>
    <property type="molecule type" value="Genomic_DNA"/>
</dbReference>
<dbReference type="Gene3D" id="3.40.50.720">
    <property type="entry name" value="NAD(P)-binding Rossmann-like Domain"/>
    <property type="match status" value="1"/>
</dbReference>
<dbReference type="PANTHER" id="PTHR42879">
    <property type="entry name" value="3-OXOACYL-(ACYL-CARRIER-PROTEIN) REDUCTASE"/>
    <property type="match status" value="1"/>
</dbReference>
<sequence>MKFIVNSDSKLTNKRSALILAGTSEIGEAVINDLIKQGYDITFTWWKGDGKVKNIEEKYGTRVKPVQLDLMNEERVIEFCQLIESEKINVTIYCAGINPAKLCDDLDPDTIKNITWINFISATLIFNVIAKNMKSYKELETKFIYISSVAAHKINIGNSVYGATKMAMERYMSNIALEFARFNIRTLCLSPGYIKTHMLKEYCDKKGITLRDIEKNIPTRQLLLPQDIVNTINSFINNQITTTGITLTLGNGERLI</sequence>
<evidence type="ECO:0000313" key="3">
    <source>
        <dbReference type="Proteomes" id="UP000032930"/>
    </source>
</evidence>
<organism evidence="2 3">
    <name type="scientific">Xenorhabdus bovienii</name>
    <name type="common">Xenorhabdus nematophila subsp. bovienii</name>
    <dbReference type="NCBI Taxonomy" id="40576"/>
    <lineage>
        <taxon>Bacteria</taxon>
        <taxon>Pseudomonadati</taxon>
        <taxon>Pseudomonadota</taxon>
        <taxon>Gammaproteobacteria</taxon>
        <taxon>Enterobacterales</taxon>
        <taxon>Morganellaceae</taxon>
        <taxon>Xenorhabdus</taxon>
    </lineage>
</organism>
<dbReference type="KEGG" id="xbv:XBW1_3819"/>
<dbReference type="Pfam" id="PF00106">
    <property type="entry name" value="adh_short"/>
    <property type="match status" value="1"/>
</dbReference>
<dbReference type="PANTHER" id="PTHR42879:SF2">
    <property type="entry name" value="3-OXOACYL-[ACYL-CARRIER-PROTEIN] REDUCTASE FABG"/>
    <property type="match status" value="1"/>
</dbReference>
<evidence type="ECO:0000313" key="2">
    <source>
        <dbReference type="EMBL" id="CDM91175.1"/>
    </source>
</evidence>
<dbReference type="PRINTS" id="PR00081">
    <property type="entry name" value="GDHRDH"/>
</dbReference>
<name>A0A0B6XC49_XENBV</name>
<gene>
    <name evidence="2" type="ORF">XBW1_3819</name>
</gene>
<protein>
    <submittedName>
        <fullName evidence="2">Putative Short-chain dehydrogenase/reductase SDR</fullName>
    </submittedName>
</protein>
<dbReference type="InterPro" id="IPR036291">
    <property type="entry name" value="NAD(P)-bd_dom_sf"/>
</dbReference>
<proteinExistence type="inferred from homology"/>
<dbReference type="InterPro" id="IPR050259">
    <property type="entry name" value="SDR"/>
</dbReference>
<reference evidence="2 3" key="1">
    <citation type="submission" date="2014-02" db="EMBL/GenBank/DDBJ databases">
        <authorList>
            <person name="Genoscope - CEA"/>
        </authorList>
    </citation>
    <scope>NUCLEOTIDE SEQUENCE [LARGE SCALE GENOMIC DNA]</scope>
    <source>
        <strain evidence="2 3">CS03</strain>
    </source>
</reference>
<dbReference type="InterPro" id="IPR020904">
    <property type="entry name" value="Sc_DH/Rdtase_CS"/>
</dbReference>
<evidence type="ECO:0000256" key="1">
    <source>
        <dbReference type="ARBA" id="ARBA00006484"/>
    </source>
</evidence>
<dbReference type="RefSeq" id="WP_046337431.1">
    <property type="nucleotide sequence ID" value="NZ_CAWMEF010000001.1"/>
</dbReference>
<dbReference type="SUPFAM" id="SSF51735">
    <property type="entry name" value="NAD(P)-binding Rossmann-fold domains"/>
    <property type="match status" value="1"/>
</dbReference>
<dbReference type="GO" id="GO:0032787">
    <property type="term" value="P:monocarboxylic acid metabolic process"/>
    <property type="evidence" value="ECO:0007669"/>
    <property type="project" value="UniProtKB-ARBA"/>
</dbReference>
<dbReference type="AlphaFoldDB" id="A0A0B6XC49"/>
<dbReference type="Proteomes" id="UP000032930">
    <property type="component" value="Chromosome"/>
</dbReference>